<dbReference type="EMBL" id="SGPJ01000142">
    <property type="protein sequence ID" value="THG97926.1"/>
    <property type="molecule type" value="Genomic_DNA"/>
</dbReference>
<dbReference type="Proteomes" id="UP000309038">
    <property type="component" value="Unassembled WGS sequence"/>
</dbReference>
<reference evidence="3 4" key="1">
    <citation type="submission" date="2019-02" db="EMBL/GenBank/DDBJ databases">
        <title>Genome sequencing of the rare red list fungi Phlebia centrifuga.</title>
        <authorList>
            <person name="Buettner E."/>
            <person name="Kellner H."/>
        </authorList>
    </citation>
    <scope>NUCLEOTIDE SEQUENCE [LARGE SCALE GENOMIC DNA]</scope>
    <source>
        <strain evidence="3 4">DSM 108282</strain>
    </source>
</reference>
<evidence type="ECO:0000313" key="3">
    <source>
        <dbReference type="EMBL" id="THG97926.1"/>
    </source>
</evidence>
<organism evidence="3 4">
    <name type="scientific">Hermanssonia centrifuga</name>
    <dbReference type="NCBI Taxonomy" id="98765"/>
    <lineage>
        <taxon>Eukaryota</taxon>
        <taxon>Fungi</taxon>
        <taxon>Dikarya</taxon>
        <taxon>Basidiomycota</taxon>
        <taxon>Agaricomycotina</taxon>
        <taxon>Agaricomycetes</taxon>
        <taxon>Polyporales</taxon>
        <taxon>Meruliaceae</taxon>
        <taxon>Hermanssonia</taxon>
    </lineage>
</organism>
<keyword evidence="1" id="KW-0472">Membrane</keyword>
<keyword evidence="4" id="KW-1185">Reference proteome</keyword>
<protein>
    <recommendedName>
        <fullName evidence="2">DUF6533 domain-containing protein</fullName>
    </recommendedName>
</protein>
<keyword evidence="1" id="KW-0812">Transmembrane</keyword>
<gene>
    <name evidence="3" type="ORF">EW026_g4160</name>
</gene>
<evidence type="ECO:0000256" key="1">
    <source>
        <dbReference type="SAM" id="Phobius"/>
    </source>
</evidence>
<feature type="domain" description="DUF6533" evidence="2">
    <location>
        <begin position="21"/>
        <end position="66"/>
    </location>
</feature>
<accession>A0A4S4KIY2</accession>
<dbReference type="InterPro" id="IPR045340">
    <property type="entry name" value="DUF6533"/>
</dbReference>
<sequence length="112" mass="12822">MPGTPSNDIAVYLSRIRIVEYMLVASLTLTITDWMVCFSNEVELVWKSKWTTTKVLYLITRYLLIIELALTSNTFLAHIEPEHCYPGYSLATWLSLVGFSVAECKLVIFPEK</sequence>
<feature type="transmembrane region" description="Helical" evidence="1">
    <location>
        <begin position="85"/>
        <end position="108"/>
    </location>
</feature>
<evidence type="ECO:0000313" key="4">
    <source>
        <dbReference type="Proteomes" id="UP000309038"/>
    </source>
</evidence>
<proteinExistence type="predicted"/>
<keyword evidence="1" id="KW-1133">Transmembrane helix</keyword>
<name>A0A4S4KIY2_9APHY</name>
<feature type="transmembrane region" description="Helical" evidence="1">
    <location>
        <begin position="59"/>
        <end position="79"/>
    </location>
</feature>
<evidence type="ECO:0000259" key="2">
    <source>
        <dbReference type="Pfam" id="PF20151"/>
    </source>
</evidence>
<comment type="caution">
    <text evidence="3">The sequence shown here is derived from an EMBL/GenBank/DDBJ whole genome shotgun (WGS) entry which is preliminary data.</text>
</comment>
<dbReference type="AlphaFoldDB" id="A0A4S4KIY2"/>
<dbReference type="Pfam" id="PF20151">
    <property type="entry name" value="DUF6533"/>
    <property type="match status" value="1"/>
</dbReference>